<proteinExistence type="predicted"/>
<evidence type="ECO:0000313" key="2">
    <source>
        <dbReference type="Proteomes" id="UP000261540"/>
    </source>
</evidence>
<protein>
    <submittedName>
        <fullName evidence="1">Uncharacterized protein</fullName>
    </submittedName>
</protein>
<sequence length="301" mass="30320">MNEDGQNVGCGAASPRADPCWSLWESSQMSAVMSGVVADDICLVAVLYVTKNQSRKTEKCNHHSLHIEAGASAHCQDDFATSPSVDKPQRFRHKHDKAHRPSWVREVHYDKNFHSQVSAVRIRPKKGAGRMFIVHNPGVPAPGMPTPGVPSPGVPAPGMPTPGVPSPGVPAPGMPTPGVPSPGVPAPGVTALGVSTLGVPTPGMLIPGVPTPGVPSPGVPSPSVPASGLPTLGVPIPGVPALGVPTTGVPAPGIPTLGVPSPGVPALGVPSPGVPTLGVPTSGVPCLALDLTVCAMCQRKG</sequence>
<reference evidence="1" key="1">
    <citation type="submission" date="2025-08" db="UniProtKB">
        <authorList>
            <consortium name="Ensembl"/>
        </authorList>
    </citation>
    <scope>IDENTIFICATION</scope>
</reference>
<dbReference type="STRING" id="1676925.ENSPKIP00000024764"/>
<dbReference type="AlphaFoldDB" id="A0A3B3S202"/>
<accession>A0A3B3S202</accession>
<dbReference type="Ensembl" id="ENSPKIT00000005483.1">
    <property type="protein sequence ID" value="ENSPKIP00000024764.1"/>
    <property type="gene ID" value="ENSPKIG00000007883.1"/>
</dbReference>
<organism evidence="1 2">
    <name type="scientific">Paramormyrops kingsleyae</name>
    <dbReference type="NCBI Taxonomy" id="1676925"/>
    <lineage>
        <taxon>Eukaryota</taxon>
        <taxon>Metazoa</taxon>
        <taxon>Chordata</taxon>
        <taxon>Craniata</taxon>
        <taxon>Vertebrata</taxon>
        <taxon>Euteleostomi</taxon>
        <taxon>Actinopterygii</taxon>
        <taxon>Neopterygii</taxon>
        <taxon>Teleostei</taxon>
        <taxon>Osteoglossocephala</taxon>
        <taxon>Osteoglossomorpha</taxon>
        <taxon>Osteoglossiformes</taxon>
        <taxon>Mormyridae</taxon>
        <taxon>Paramormyrops</taxon>
    </lineage>
</organism>
<dbReference type="GeneTree" id="ENSGT01150000289155"/>
<keyword evidence="2" id="KW-1185">Reference proteome</keyword>
<dbReference type="Proteomes" id="UP000261540">
    <property type="component" value="Unplaced"/>
</dbReference>
<name>A0A3B3S202_9TELE</name>
<evidence type="ECO:0000313" key="1">
    <source>
        <dbReference type="Ensembl" id="ENSPKIP00000024764.1"/>
    </source>
</evidence>
<reference evidence="1" key="2">
    <citation type="submission" date="2025-09" db="UniProtKB">
        <authorList>
            <consortium name="Ensembl"/>
        </authorList>
    </citation>
    <scope>IDENTIFICATION</scope>
</reference>